<dbReference type="InterPro" id="IPR047930">
    <property type="entry name" value="Transpos_IS6"/>
</dbReference>
<dbReference type="AlphaFoldDB" id="A0A645BE01"/>
<organism evidence="6">
    <name type="scientific">bioreactor metagenome</name>
    <dbReference type="NCBI Taxonomy" id="1076179"/>
    <lineage>
        <taxon>unclassified sequences</taxon>
        <taxon>metagenomes</taxon>
        <taxon>ecological metagenomes</taxon>
    </lineage>
</organism>
<feature type="domain" description="Integrase catalytic" evidence="5">
    <location>
        <begin position="117"/>
        <end position="279"/>
    </location>
</feature>
<dbReference type="InterPro" id="IPR032874">
    <property type="entry name" value="DDE_dom"/>
</dbReference>
<dbReference type="EMBL" id="VSSQ01017532">
    <property type="protein sequence ID" value="MPM59934.1"/>
    <property type="molecule type" value="Genomic_DNA"/>
</dbReference>
<evidence type="ECO:0000256" key="4">
    <source>
        <dbReference type="ARBA" id="ARBA00023172"/>
    </source>
</evidence>
<dbReference type="GO" id="GO:0015074">
    <property type="term" value="P:DNA integration"/>
    <property type="evidence" value="ECO:0007669"/>
    <property type="project" value="InterPro"/>
</dbReference>
<dbReference type="GO" id="GO:0006310">
    <property type="term" value="P:DNA recombination"/>
    <property type="evidence" value="ECO:0007669"/>
    <property type="project" value="UniProtKB-KW"/>
</dbReference>
<evidence type="ECO:0000256" key="1">
    <source>
        <dbReference type="ARBA" id="ARBA00002286"/>
    </source>
</evidence>
<name>A0A645BE01_9ZZZZ</name>
<dbReference type="InterPro" id="IPR001584">
    <property type="entry name" value="Integrase_cat-core"/>
</dbReference>
<dbReference type="Pfam" id="PF13610">
    <property type="entry name" value="DDE_Tnp_IS240"/>
    <property type="match status" value="1"/>
</dbReference>
<evidence type="ECO:0000256" key="3">
    <source>
        <dbReference type="ARBA" id="ARBA00023125"/>
    </source>
</evidence>
<dbReference type="SUPFAM" id="SSF53098">
    <property type="entry name" value="Ribonuclease H-like"/>
    <property type="match status" value="1"/>
</dbReference>
<evidence type="ECO:0000256" key="2">
    <source>
        <dbReference type="ARBA" id="ARBA00022578"/>
    </source>
</evidence>
<dbReference type="PANTHER" id="PTHR35528:SF3">
    <property type="entry name" value="BLL1675 PROTEIN"/>
    <property type="match status" value="1"/>
</dbReference>
<keyword evidence="4" id="KW-0233">DNA recombination</keyword>
<protein>
    <recommendedName>
        <fullName evidence="5">Integrase catalytic domain-containing protein</fullName>
    </recommendedName>
</protein>
<keyword evidence="2" id="KW-0815">Transposition</keyword>
<dbReference type="InterPro" id="IPR012337">
    <property type="entry name" value="RNaseH-like_sf"/>
</dbReference>
<sequence length="331" mass="37478">MDINKFEKVVSEMMKGILPIECKYCGSRHTRRYGHSRAQKQRWLCNDCCHTFVETSAQPGMRTPPEQIGAAVSMFYEGLSLSAICRQMKQIHNISPSDGTVYGWITKYSKEAIAKAKDIKPKVGDVWLCDETVLKIAGKNIWFYDIIDMKTRFLLASHLSDKRYLGDARTVLHRAGIKAGKSPKIVITDSLNSYPQAIGDVFGADVRHIKYKGITKSPNNNILERFHGTLKARTKVMRGLKSMETAKLFTDGWLVFYNFMRPHESLDNQTPAHKAGVQLPNQTWHEVVKTSEVKTEPVKWLDKPPSFLKQSIPSSVKRAIGLGNKLPRGLR</sequence>
<comment type="caution">
    <text evidence="6">The sequence shown here is derived from an EMBL/GenBank/DDBJ whole genome shotgun (WGS) entry which is preliminary data.</text>
</comment>
<keyword evidence="3" id="KW-0238">DNA-binding</keyword>
<dbReference type="InterPro" id="IPR036397">
    <property type="entry name" value="RNaseH_sf"/>
</dbReference>
<proteinExistence type="predicted"/>
<gene>
    <name evidence="6" type="ORF">SDC9_106780</name>
</gene>
<dbReference type="NCBIfam" id="NF033587">
    <property type="entry name" value="transpos_IS6"/>
    <property type="match status" value="1"/>
</dbReference>
<dbReference type="PANTHER" id="PTHR35528">
    <property type="entry name" value="BLL1675 PROTEIN"/>
    <property type="match status" value="1"/>
</dbReference>
<dbReference type="PROSITE" id="PS50994">
    <property type="entry name" value="INTEGRASE"/>
    <property type="match status" value="1"/>
</dbReference>
<evidence type="ECO:0000259" key="5">
    <source>
        <dbReference type="PROSITE" id="PS50994"/>
    </source>
</evidence>
<accession>A0A645BE01</accession>
<dbReference type="GO" id="GO:0032196">
    <property type="term" value="P:transposition"/>
    <property type="evidence" value="ECO:0007669"/>
    <property type="project" value="UniProtKB-KW"/>
</dbReference>
<evidence type="ECO:0000313" key="6">
    <source>
        <dbReference type="EMBL" id="MPM59934.1"/>
    </source>
</evidence>
<dbReference type="InterPro" id="IPR052183">
    <property type="entry name" value="IS_Transposase"/>
</dbReference>
<comment type="function">
    <text evidence="1">Involved in the transposition of the insertion sequence.</text>
</comment>
<reference evidence="6" key="1">
    <citation type="submission" date="2019-08" db="EMBL/GenBank/DDBJ databases">
        <authorList>
            <person name="Kucharzyk K."/>
            <person name="Murdoch R.W."/>
            <person name="Higgins S."/>
            <person name="Loffler F."/>
        </authorList>
    </citation>
    <scope>NUCLEOTIDE SEQUENCE</scope>
</reference>
<dbReference type="GO" id="GO:0003677">
    <property type="term" value="F:DNA binding"/>
    <property type="evidence" value="ECO:0007669"/>
    <property type="project" value="UniProtKB-KW"/>
</dbReference>
<dbReference type="Gene3D" id="3.30.420.10">
    <property type="entry name" value="Ribonuclease H-like superfamily/Ribonuclease H"/>
    <property type="match status" value="1"/>
</dbReference>